<dbReference type="Pfam" id="PF04055">
    <property type="entry name" value="Radical_SAM"/>
    <property type="match status" value="1"/>
</dbReference>
<dbReference type="Gene3D" id="3.20.20.70">
    <property type="entry name" value="Aldolase class I"/>
    <property type="match status" value="1"/>
</dbReference>
<dbReference type="PANTHER" id="PTHR43273">
    <property type="entry name" value="ANAEROBIC SULFATASE-MATURATING ENZYME HOMOLOG ASLB-RELATED"/>
    <property type="match status" value="1"/>
</dbReference>
<feature type="domain" description="Radical SAM core" evidence="8">
    <location>
        <begin position="7"/>
        <end position="169"/>
    </location>
</feature>
<dbReference type="InterPro" id="IPR013785">
    <property type="entry name" value="Aldolase_TIM"/>
</dbReference>
<evidence type="ECO:0000313" key="10">
    <source>
        <dbReference type="Proteomes" id="UP000463470"/>
    </source>
</evidence>
<dbReference type="InterPro" id="IPR023885">
    <property type="entry name" value="4Fe4S-binding_SPASM_dom"/>
</dbReference>
<dbReference type="PROSITE" id="PS01305">
    <property type="entry name" value="MOAA_NIFB_PQQE"/>
    <property type="match status" value="1"/>
</dbReference>
<dbReference type="Proteomes" id="UP000463470">
    <property type="component" value="Unassembled WGS sequence"/>
</dbReference>
<keyword evidence="5" id="KW-0408">Iron</keyword>
<dbReference type="OrthoDB" id="9808591at2"/>
<evidence type="ECO:0000313" key="9">
    <source>
        <dbReference type="EMBL" id="MZP31040.1"/>
    </source>
</evidence>
<keyword evidence="3" id="KW-0949">S-adenosyl-L-methionine</keyword>
<gene>
    <name evidence="9" type="ORF">GTO91_15095</name>
</gene>
<evidence type="ECO:0000256" key="3">
    <source>
        <dbReference type="ARBA" id="ARBA00022691"/>
    </source>
</evidence>
<evidence type="ECO:0000256" key="2">
    <source>
        <dbReference type="ARBA" id="ARBA00022485"/>
    </source>
</evidence>
<protein>
    <submittedName>
        <fullName evidence="9">Radical SAM protein</fullName>
    </submittedName>
</protein>
<dbReference type="SFLD" id="SFLDS00029">
    <property type="entry name" value="Radical_SAM"/>
    <property type="match status" value="1"/>
</dbReference>
<evidence type="ECO:0000259" key="8">
    <source>
        <dbReference type="Pfam" id="PF04055"/>
    </source>
</evidence>
<keyword evidence="10" id="KW-1185">Reference proteome</keyword>
<dbReference type="AlphaFoldDB" id="A0A845L8T6"/>
<comment type="similarity">
    <text evidence="7">Belongs to the radical SAM superfamily. Anaerobic sulfatase-maturating enzyme family.</text>
</comment>
<proteinExistence type="inferred from homology"/>
<name>A0A845L8T6_9FIRM</name>
<dbReference type="InterPro" id="IPR007197">
    <property type="entry name" value="rSAM"/>
</dbReference>
<dbReference type="NCBIfam" id="TIGR04085">
    <property type="entry name" value="rSAM_more_4Fe4S"/>
    <property type="match status" value="1"/>
</dbReference>
<dbReference type="SUPFAM" id="SSF102114">
    <property type="entry name" value="Radical SAM enzymes"/>
    <property type="match status" value="1"/>
</dbReference>
<evidence type="ECO:0000256" key="6">
    <source>
        <dbReference type="ARBA" id="ARBA00023014"/>
    </source>
</evidence>
<dbReference type="InterPro" id="IPR058240">
    <property type="entry name" value="rSAM_sf"/>
</dbReference>
<reference evidence="9 10" key="1">
    <citation type="submission" date="2020-01" db="EMBL/GenBank/DDBJ databases">
        <title>Whole-genome sequence of Heliobacterium undosum DSM 13378.</title>
        <authorList>
            <person name="Kyndt J.A."/>
            <person name="Meyer T.E."/>
        </authorList>
    </citation>
    <scope>NUCLEOTIDE SEQUENCE [LARGE SCALE GENOMIC DNA]</scope>
    <source>
        <strain evidence="9 10">DSM 13378</strain>
    </source>
</reference>
<organism evidence="9 10">
    <name type="scientific">Heliomicrobium undosum</name>
    <dbReference type="NCBI Taxonomy" id="121734"/>
    <lineage>
        <taxon>Bacteria</taxon>
        <taxon>Bacillati</taxon>
        <taxon>Bacillota</taxon>
        <taxon>Clostridia</taxon>
        <taxon>Eubacteriales</taxon>
        <taxon>Heliobacteriaceae</taxon>
        <taxon>Heliomicrobium</taxon>
    </lineage>
</organism>
<dbReference type="EMBL" id="WXEY01000024">
    <property type="protein sequence ID" value="MZP31040.1"/>
    <property type="molecule type" value="Genomic_DNA"/>
</dbReference>
<comment type="cofactor">
    <cofactor evidence="1">
        <name>[4Fe-4S] cluster</name>
        <dbReference type="ChEBI" id="CHEBI:49883"/>
    </cofactor>
</comment>
<keyword evidence="4" id="KW-0479">Metal-binding</keyword>
<dbReference type="CDD" id="cd01335">
    <property type="entry name" value="Radical_SAM"/>
    <property type="match status" value="1"/>
</dbReference>
<accession>A0A845L8T6</accession>
<dbReference type="SFLD" id="SFLDG01384">
    <property type="entry name" value="thioether_bond_formation_requi"/>
    <property type="match status" value="1"/>
</dbReference>
<evidence type="ECO:0000256" key="4">
    <source>
        <dbReference type="ARBA" id="ARBA00022723"/>
    </source>
</evidence>
<dbReference type="GO" id="GO:0046872">
    <property type="term" value="F:metal ion binding"/>
    <property type="evidence" value="ECO:0007669"/>
    <property type="project" value="UniProtKB-KW"/>
</dbReference>
<dbReference type="SFLD" id="SFLDG01386">
    <property type="entry name" value="main_SPASM_domain-containing"/>
    <property type="match status" value="1"/>
</dbReference>
<evidence type="ECO:0000256" key="7">
    <source>
        <dbReference type="ARBA" id="ARBA00023601"/>
    </source>
</evidence>
<dbReference type="InterPro" id="IPR023867">
    <property type="entry name" value="Sulphatase_maturase_rSAM"/>
</dbReference>
<dbReference type="GO" id="GO:0016491">
    <property type="term" value="F:oxidoreductase activity"/>
    <property type="evidence" value="ECO:0007669"/>
    <property type="project" value="InterPro"/>
</dbReference>
<dbReference type="GO" id="GO:0051539">
    <property type="term" value="F:4 iron, 4 sulfur cluster binding"/>
    <property type="evidence" value="ECO:0007669"/>
    <property type="project" value="UniProtKB-KW"/>
</dbReference>
<sequence length="373" mass="41772">MKYTLLVTQECNLRCPYCYIQKRPISMSLDVAQKIVDFMYTNTPPGEKMDIGFFGGEPLLAFERIQEITALIESHRSYRDYSIELSIVSNGTVFSDAIADFINRHNISFCISCDGPGDLHNMSRSFPNGEAASAIVEATIKQARKTLPVVLVNAVYGPQTFRALPRTVEYFRSLGLKRIFLNPDFSAPWTQADTDDIAAVYEQISAIYIDSYRKGRPLYISLIDGKIAIILRGGYQPEERCHMGRKEFAFTPDGYIFPCERLVGDGAADNRHCIGHVERGLQLDKLNCNVYPSEAINKSCITCGLRDYCMNWCGCSNYQSSGYYNRVGPFTCASEKAAITVALNAYQMLERQLGATFFEHLAGKPSMNAIGSR</sequence>
<evidence type="ECO:0000256" key="1">
    <source>
        <dbReference type="ARBA" id="ARBA00001966"/>
    </source>
</evidence>
<dbReference type="InterPro" id="IPR000385">
    <property type="entry name" value="MoaA_NifB_PqqE_Fe-S-bd_CS"/>
</dbReference>
<evidence type="ECO:0000256" key="5">
    <source>
        <dbReference type="ARBA" id="ARBA00023004"/>
    </source>
</evidence>
<comment type="caution">
    <text evidence="9">The sequence shown here is derived from an EMBL/GenBank/DDBJ whole genome shotgun (WGS) entry which is preliminary data.</text>
</comment>
<keyword evidence="2" id="KW-0004">4Fe-4S</keyword>
<dbReference type="PANTHER" id="PTHR43273:SF3">
    <property type="entry name" value="ANAEROBIC SULFATASE-MATURATING ENZYME HOMOLOG ASLB-RELATED"/>
    <property type="match status" value="1"/>
</dbReference>
<keyword evidence="6" id="KW-0411">Iron-sulfur</keyword>
<dbReference type="SFLD" id="SFLDG01067">
    <property type="entry name" value="SPASM/twitch_domain_containing"/>
    <property type="match status" value="1"/>
</dbReference>